<evidence type="ECO:0000256" key="5">
    <source>
        <dbReference type="ARBA" id="ARBA00022837"/>
    </source>
</evidence>
<name>A0A9J5ZNN2_SOLCO</name>
<keyword evidence="2" id="KW-0488">Methylation</keyword>
<dbReference type="GO" id="GO:0016460">
    <property type="term" value="C:myosin II complex"/>
    <property type="evidence" value="ECO:0007669"/>
    <property type="project" value="TreeGrafter"/>
</dbReference>
<dbReference type="PANTHER" id="PTHR23048:SF53">
    <property type="entry name" value="CALMODULIN"/>
    <property type="match status" value="1"/>
</dbReference>
<evidence type="ECO:0000256" key="3">
    <source>
        <dbReference type="ARBA" id="ARBA00022723"/>
    </source>
</evidence>
<dbReference type="InterPro" id="IPR050230">
    <property type="entry name" value="CALM/Myosin/TropC-like"/>
</dbReference>
<keyword evidence="5" id="KW-0106">Calcium</keyword>
<keyword evidence="8" id="KW-1185">Reference proteome</keyword>
<dbReference type="PROSITE" id="PS50222">
    <property type="entry name" value="EF_HAND_2"/>
    <property type="match status" value="3"/>
</dbReference>
<comment type="caution">
    <text evidence="7">The sequence shown here is derived from an EMBL/GenBank/DDBJ whole genome shotgun (WGS) entry which is preliminary data.</text>
</comment>
<evidence type="ECO:0000256" key="2">
    <source>
        <dbReference type="ARBA" id="ARBA00022481"/>
    </source>
</evidence>
<dbReference type="SUPFAM" id="SSF47473">
    <property type="entry name" value="EF-hand"/>
    <property type="match status" value="1"/>
</dbReference>
<evidence type="ECO:0000313" key="7">
    <source>
        <dbReference type="EMBL" id="KAG5613761.1"/>
    </source>
</evidence>
<dbReference type="EMBL" id="JACXVP010000003">
    <property type="protein sequence ID" value="KAG5613761.1"/>
    <property type="molecule type" value="Genomic_DNA"/>
</dbReference>
<comment type="similarity">
    <text evidence="1">Belongs to the calmodulin family.</text>
</comment>
<dbReference type="Proteomes" id="UP000824120">
    <property type="component" value="Chromosome 3"/>
</dbReference>
<dbReference type="InterPro" id="IPR018247">
    <property type="entry name" value="EF_Hand_1_Ca_BS"/>
</dbReference>
<keyword evidence="4" id="KW-0677">Repeat</keyword>
<dbReference type="OrthoDB" id="1270537at2759"/>
<sequence>MADKIVKEETQLVQFKEAINLFDKDVHGCITIEELATVIRSLDENPTEEELCHMISEVDADHHDNGTMEFNEFLNLITKKMKETDLEEELKEVFKVFDKDQNGFISATDLRHVMINLGEKLTEEEAEQMIREADLDGDGQVNFDEFVKMMIKL</sequence>
<dbReference type="InterPro" id="IPR011992">
    <property type="entry name" value="EF-hand-dom_pair"/>
</dbReference>
<dbReference type="InterPro" id="IPR002048">
    <property type="entry name" value="EF_hand_dom"/>
</dbReference>
<dbReference type="FunFam" id="1.10.238.10:FF:000001">
    <property type="entry name" value="Calmodulin 1"/>
    <property type="match status" value="1"/>
</dbReference>
<evidence type="ECO:0000256" key="1">
    <source>
        <dbReference type="ARBA" id="ARBA00009763"/>
    </source>
</evidence>
<dbReference type="Pfam" id="PF13499">
    <property type="entry name" value="EF-hand_7"/>
    <property type="match status" value="2"/>
</dbReference>
<feature type="domain" description="EF-hand" evidence="6">
    <location>
        <begin position="10"/>
        <end position="45"/>
    </location>
</feature>
<dbReference type="AlphaFoldDB" id="A0A9J5ZNN2"/>
<gene>
    <name evidence="7" type="ORF">H5410_013585</name>
</gene>
<evidence type="ECO:0000259" key="6">
    <source>
        <dbReference type="PROSITE" id="PS50222"/>
    </source>
</evidence>
<dbReference type="SMART" id="SM00054">
    <property type="entry name" value="EFh"/>
    <property type="match status" value="4"/>
</dbReference>
<organism evidence="7 8">
    <name type="scientific">Solanum commersonii</name>
    <name type="common">Commerson's wild potato</name>
    <name type="synonym">Commerson's nightshade</name>
    <dbReference type="NCBI Taxonomy" id="4109"/>
    <lineage>
        <taxon>Eukaryota</taxon>
        <taxon>Viridiplantae</taxon>
        <taxon>Streptophyta</taxon>
        <taxon>Embryophyta</taxon>
        <taxon>Tracheophyta</taxon>
        <taxon>Spermatophyta</taxon>
        <taxon>Magnoliopsida</taxon>
        <taxon>eudicotyledons</taxon>
        <taxon>Gunneridae</taxon>
        <taxon>Pentapetalae</taxon>
        <taxon>asterids</taxon>
        <taxon>lamiids</taxon>
        <taxon>Solanales</taxon>
        <taxon>Solanaceae</taxon>
        <taxon>Solanoideae</taxon>
        <taxon>Solaneae</taxon>
        <taxon>Solanum</taxon>
    </lineage>
</organism>
<feature type="domain" description="EF-hand" evidence="6">
    <location>
        <begin position="121"/>
        <end position="153"/>
    </location>
</feature>
<protein>
    <recommendedName>
        <fullName evidence="6">EF-hand domain-containing protein</fullName>
    </recommendedName>
</protein>
<accession>A0A9J5ZNN2</accession>
<dbReference type="Gene3D" id="1.10.238.10">
    <property type="entry name" value="EF-hand"/>
    <property type="match status" value="3"/>
</dbReference>
<dbReference type="PROSITE" id="PS00018">
    <property type="entry name" value="EF_HAND_1"/>
    <property type="match status" value="2"/>
</dbReference>
<proteinExistence type="inferred from homology"/>
<dbReference type="CDD" id="cd00051">
    <property type="entry name" value="EFh"/>
    <property type="match status" value="1"/>
</dbReference>
<feature type="domain" description="EF-hand" evidence="6">
    <location>
        <begin position="85"/>
        <end position="120"/>
    </location>
</feature>
<evidence type="ECO:0000313" key="8">
    <source>
        <dbReference type="Proteomes" id="UP000824120"/>
    </source>
</evidence>
<evidence type="ECO:0000256" key="4">
    <source>
        <dbReference type="ARBA" id="ARBA00022737"/>
    </source>
</evidence>
<keyword evidence="3" id="KW-0479">Metal-binding</keyword>
<dbReference type="GO" id="GO:0005509">
    <property type="term" value="F:calcium ion binding"/>
    <property type="evidence" value="ECO:0007669"/>
    <property type="project" value="InterPro"/>
</dbReference>
<dbReference type="PANTHER" id="PTHR23048">
    <property type="entry name" value="MYOSIN LIGHT CHAIN 1, 3"/>
    <property type="match status" value="1"/>
</dbReference>
<reference evidence="7 8" key="1">
    <citation type="submission" date="2020-09" db="EMBL/GenBank/DDBJ databases">
        <title>De no assembly of potato wild relative species, Solanum commersonii.</title>
        <authorList>
            <person name="Cho K."/>
        </authorList>
    </citation>
    <scope>NUCLEOTIDE SEQUENCE [LARGE SCALE GENOMIC DNA]</scope>
    <source>
        <strain evidence="7">LZ3.2</strain>
        <tissue evidence="7">Leaf</tissue>
    </source>
</reference>